<comment type="caution">
    <text evidence="1">The sequence shown here is derived from an EMBL/GenBank/DDBJ whole genome shotgun (WGS) entry which is preliminary data.</text>
</comment>
<dbReference type="RefSeq" id="WP_179427983.1">
    <property type="nucleotide sequence ID" value="NZ_JACBZP010000001.1"/>
</dbReference>
<keyword evidence="1" id="KW-0418">Kinase</keyword>
<protein>
    <submittedName>
        <fullName evidence="1">Streptomycin 6-kinase</fullName>
        <ecNumber evidence="1">2.7.1.72</ecNumber>
    </submittedName>
</protein>
<evidence type="ECO:0000313" key="2">
    <source>
        <dbReference type="Proteomes" id="UP000539111"/>
    </source>
</evidence>
<keyword evidence="2" id="KW-1185">Reference proteome</keyword>
<keyword evidence="1" id="KW-0808">Transferase</keyword>
<sequence length="330" mass="35444">MNIPDHLAGNVLKDCGPTLGGQWIFELPGLIDRFLGAWGLVPDPAFPQPWHGYQSIVIPVAGRAGVPLALRIAAPCPEPIRAHPLERAALNAWRGRGSVRLLADDEAGRASLLERLDATRNLGTVPIADAIPVWGALVRTLSIVPPAGLPTVADSARGWLADFPRKAAALLPAFAEWRAADHSILRTALETADMLTGCRTALLVHGDLHYYNVLSELNGAGWRAIDPKPIVGPPEYAVAPMLWNRLYELPGHTPAEQSDALRARSAALAVSAGLDVELTRRLSIARELENMFWALADNAQADAARSLWVCRALAGADVGRTDARSLARLV</sequence>
<evidence type="ECO:0000313" key="1">
    <source>
        <dbReference type="EMBL" id="NYI67775.1"/>
    </source>
</evidence>
<name>A0A7Z0IHJ5_9MICO</name>
<dbReference type="Pfam" id="PF04655">
    <property type="entry name" value="APH_6_hur"/>
    <property type="match status" value="1"/>
</dbReference>
<dbReference type="SUPFAM" id="SSF56112">
    <property type="entry name" value="Protein kinase-like (PK-like)"/>
    <property type="match status" value="1"/>
</dbReference>
<accession>A0A7Z0IHJ5</accession>
<dbReference type="GO" id="GO:0019748">
    <property type="term" value="P:secondary metabolic process"/>
    <property type="evidence" value="ECO:0007669"/>
    <property type="project" value="InterPro"/>
</dbReference>
<dbReference type="EMBL" id="JACBZP010000001">
    <property type="protein sequence ID" value="NYI67775.1"/>
    <property type="molecule type" value="Genomic_DNA"/>
</dbReference>
<proteinExistence type="predicted"/>
<dbReference type="EC" id="2.7.1.72" evidence="1"/>
<organism evidence="1 2">
    <name type="scientific">Spelaeicoccus albus</name>
    <dbReference type="NCBI Taxonomy" id="1280376"/>
    <lineage>
        <taxon>Bacteria</taxon>
        <taxon>Bacillati</taxon>
        <taxon>Actinomycetota</taxon>
        <taxon>Actinomycetes</taxon>
        <taxon>Micrococcales</taxon>
        <taxon>Brevibacteriaceae</taxon>
        <taxon>Spelaeicoccus</taxon>
    </lineage>
</organism>
<reference evidence="1 2" key="1">
    <citation type="submission" date="2020-07" db="EMBL/GenBank/DDBJ databases">
        <title>Sequencing the genomes of 1000 actinobacteria strains.</title>
        <authorList>
            <person name="Klenk H.-P."/>
        </authorList>
    </citation>
    <scope>NUCLEOTIDE SEQUENCE [LARGE SCALE GENOMIC DNA]</scope>
    <source>
        <strain evidence="1 2">DSM 26341</strain>
    </source>
</reference>
<dbReference type="InterPro" id="IPR011009">
    <property type="entry name" value="Kinase-like_dom_sf"/>
</dbReference>
<dbReference type="InterPro" id="IPR006748">
    <property type="entry name" value="NH2Glyco/OHUrea_AB-resist_kin"/>
</dbReference>
<gene>
    <name evidence="1" type="ORF">BJY26_002081</name>
</gene>
<dbReference type="AlphaFoldDB" id="A0A7Z0IHJ5"/>
<dbReference type="GO" id="GO:0050300">
    <property type="term" value="F:aminoglycoside 6-kinase activity"/>
    <property type="evidence" value="ECO:0007669"/>
    <property type="project" value="UniProtKB-EC"/>
</dbReference>
<dbReference type="Proteomes" id="UP000539111">
    <property type="component" value="Unassembled WGS sequence"/>
</dbReference>